<dbReference type="AlphaFoldDB" id="A0A1I8FQ69"/>
<proteinExistence type="predicted"/>
<evidence type="ECO:0000256" key="1">
    <source>
        <dbReference type="SAM" id="MobiDB-lite"/>
    </source>
</evidence>
<feature type="region of interest" description="Disordered" evidence="1">
    <location>
        <begin position="231"/>
        <end position="268"/>
    </location>
</feature>
<sequence length="386" mass="42518">AIRAALGHGQQQQQQQRHAAAAARNRNPSAPFVVPHPPAWPPRTAARRFRLPAANANAQGPGPQFEAVAEGFKENTMEPRPWNERGGLQESPGTLQVHEDDIPQLSSVGSGVPWRRPPASAAYKRRACPKCAPKKAAPDRTTPRRQIVRRLRSAAASAAATAAADDAHQLKPGERFMCQIDKLYMGLQEVCFEELARRFCVTPNAAAGPSVAQPPPPPRCSNRILRTIRAIAPDFSKDQSRETIRGTRPPWSSSSSDAHARNPPPSARRLAASNDALVRCREQLEQRIAELETAWLWQTEEASRELGQGSPDPSGGRPNESRTIWKQRDAEIEELRRQVQQQQQQINEHRQQQQQQQQQASTASGLANADARRQAAAQLIGGSIAY</sequence>
<feature type="compositionally biased region" description="Low complexity" evidence="1">
    <location>
        <begin position="1"/>
        <end position="23"/>
    </location>
</feature>
<feature type="region of interest" description="Disordered" evidence="1">
    <location>
        <begin position="335"/>
        <end position="372"/>
    </location>
</feature>
<dbReference type="Proteomes" id="UP000095280">
    <property type="component" value="Unplaced"/>
</dbReference>
<evidence type="ECO:0000313" key="2">
    <source>
        <dbReference type="Proteomes" id="UP000095280"/>
    </source>
</evidence>
<reference evidence="3" key="1">
    <citation type="submission" date="2016-11" db="UniProtKB">
        <authorList>
            <consortium name="WormBaseParasite"/>
        </authorList>
    </citation>
    <scope>IDENTIFICATION</scope>
</reference>
<feature type="compositionally biased region" description="Basic and acidic residues" evidence="1">
    <location>
        <begin position="235"/>
        <end position="245"/>
    </location>
</feature>
<organism evidence="2 3">
    <name type="scientific">Macrostomum lignano</name>
    <dbReference type="NCBI Taxonomy" id="282301"/>
    <lineage>
        <taxon>Eukaryota</taxon>
        <taxon>Metazoa</taxon>
        <taxon>Spiralia</taxon>
        <taxon>Lophotrochozoa</taxon>
        <taxon>Platyhelminthes</taxon>
        <taxon>Rhabditophora</taxon>
        <taxon>Macrostomorpha</taxon>
        <taxon>Macrostomida</taxon>
        <taxon>Macrostomidae</taxon>
        <taxon>Macrostomum</taxon>
    </lineage>
</organism>
<dbReference type="WBParaSite" id="maker-unitig_42896-snap-gene-0.2-mRNA-1">
    <property type="protein sequence ID" value="maker-unitig_42896-snap-gene-0.2-mRNA-1"/>
    <property type="gene ID" value="maker-unitig_42896-snap-gene-0.2"/>
</dbReference>
<feature type="region of interest" description="Disordered" evidence="1">
    <location>
        <begin position="1"/>
        <end position="43"/>
    </location>
</feature>
<name>A0A1I8FQ69_9PLAT</name>
<feature type="compositionally biased region" description="Low complexity" evidence="1">
    <location>
        <begin position="338"/>
        <end position="359"/>
    </location>
</feature>
<accession>A0A1I8FQ69</accession>
<protein>
    <submittedName>
        <fullName evidence="3">NPH3 domain-containing protein</fullName>
    </submittedName>
</protein>
<feature type="region of interest" description="Disordered" evidence="1">
    <location>
        <begin position="302"/>
        <end position="322"/>
    </location>
</feature>
<evidence type="ECO:0000313" key="3">
    <source>
        <dbReference type="WBParaSite" id="maker-unitig_42896-snap-gene-0.2-mRNA-1"/>
    </source>
</evidence>
<feature type="region of interest" description="Disordered" evidence="1">
    <location>
        <begin position="123"/>
        <end position="143"/>
    </location>
</feature>
<keyword evidence="2" id="KW-1185">Reference proteome</keyword>